<dbReference type="GO" id="GO:0031956">
    <property type="term" value="F:medium-chain fatty acid-CoA ligase activity"/>
    <property type="evidence" value="ECO:0007669"/>
    <property type="project" value="TreeGrafter"/>
</dbReference>
<dbReference type="EMBL" id="CP049109">
    <property type="protein sequence ID" value="QIG81070.1"/>
    <property type="molecule type" value="Genomic_DNA"/>
</dbReference>
<name>A0A6G6Y825_9SPHN</name>
<dbReference type="EC" id="6.2.1.44" evidence="4"/>
<dbReference type="PANTHER" id="PTHR43201">
    <property type="entry name" value="ACYL-COA SYNTHETASE"/>
    <property type="match status" value="1"/>
</dbReference>
<accession>A0A6G6Y825</accession>
<keyword evidence="2 8" id="KW-0436">Ligase</keyword>
<evidence type="ECO:0000256" key="5">
    <source>
        <dbReference type="ARBA" id="ARBA00067668"/>
    </source>
</evidence>
<dbReference type="FunFam" id="3.30.300.30:FF:000008">
    <property type="entry name" value="2,3-dihydroxybenzoate-AMP ligase"/>
    <property type="match status" value="1"/>
</dbReference>
<dbReference type="InterPro" id="IPR000873">
    <property type="entry name" value="AMP-dep_synth/lig_dom"/>
</dbReference>
<dbReference type="PANTHER" id="PTHR43201:SF5">
    <property type="entry name" value="MEDIUM-CHAIN ACYL-COA LIGASE ACSF2, MITOCHONDRIAL"/>
    <property type="match status" value="1"/>
</dbReference>
<evidence type="ECO:0000256" key="2">
    <source>
        <dbReference type="ARBA" id="ARBA00022598"/>
    </source>
</evidence>
<evidence type="ECO:0000259" key="6">
    <source>
        <dbReference type="Pfam" id="PF00501"/>
    </source>
</evidence>
<evidence type="ECO:0000256" key="3">
    <source>
        <dbReference type="ARBA" id="ARBA00051915"/>
    </source>
</evidence>
<comment type="catalytic activity">
    <reaction evidence="3">
        <text>3-(methylsulfanyl)propanoate + ATP + CoA = 3-(methylsulfanyl)propanoyl-CoA + AMP + diphosphate</text>
        <dbReference type="Rhea" id="RHEA:43052"/>
        <dbReference type="ChEBI" id="CHEBI:30616"/>
        <dbReference type="ChEBI" id="CHEBI:33019"/>
        <dbReference type="ChEBI" id="CHEBI:49016"/>
        <dbReference type="ChEBI" id="CHEBI:57287"/>
        <dbReference type="ChEBI" id="CHEBI:82815"/>
        <dbReference type="ChEBI" id="CHEBI:456215"/>
        <dbReference type="EC" id="6.2.1.44"/>
    </reaction>
    <physiologicalReaction direction="left-to-right" evidence="3">
        <dbReference type="Rhea" id="RHEA:43053"/>
    </physiologicalReaction>
</comment>
<reference evidence="8 9" key="1">
    <citation type="submission" date="2020-02" db="EMBL/GenBank/DDBJ databases">
        <authorList>
            <person name="Zheng R.K."/>
            <person name="Sun C.M."/>
        </authorList>
    </citation>
    <scope>NUCLEOTIDE SEQUENCE [LARGE SCALE GENOMIC DNA]</scope>
    <source>
        <strain evidence="9">zrk23</strain>
    </source>
</reference>
<evidence type="ECO:0000313" key="8">
    <source>
        <dbReference type="EMBL" id="QIG81070.1"/>
    </source>
</evidence>
<feature type="domain" description="AMP-binding enzyme C-terminal" evidence="7">
    <location>
        <begin position="445"/>
        <end position="520"/>
    </location>
</feature>
<evidence type="ECO:0000256" key="4">
    <source>
        <dbReference type="ARBA" id="ARBA00066616"/>
    </source>
</evidence>
<dbReference type="Pfam" id="PF00501">
    <property type="entry name" value="AMP-binding"/>
    <property type="match status" value="1"/>
</dbReference>
<evidence type="ECO:0000259" key="7">
    <source>
        <dbReference type="Pfam" id="PF13193"/>
    </source>
</evidence>
<dbReference type="InterPro" id="IPR042099">
    <property type="entry name" value="ANL_N_sf"/>
</dbReference>
<dbReference type="SUPFAM" id="SSF56801">
    <property type="entry name" value="Acetyl-CoA synthetase-like"/>
    <property type="match status" value="1"/>
</dbReference>
<dbReference type="Gene3D" id="3.30.300.30">
    <property type="match status" value="1"/>
</dbReference>
<comment type="similarity">
    <text evidence="1">Belongs to the ATP-dependent AMP-binding enzyme family.</text>
</comment>
<dbReference type="GO" id="GO:0006631">
    <property type="term" value="P:fatty acid metabolic process"/>
    <property type="evidence" value="ECO:0007669"/>
    <property type="project" value="TreeGrafter"/>
</dbReference>
<dbReference type="Gene3D" id="3.40.50.12780">
    <property type="entry name" value="N-terminal domain of ligase-like"/>
    <property type="match status" value="1"/>
</dbReference>
<dbReference type="KEGG" id="spzr:G5C33_15625"/>
<sequence length="539" mass="58641">MVLKAAKTRDPACEPIDFDAMPRLGDIPAYHALRRPLKAATVFEGHATSWATLDARANRVANALLAEGCEPGDRIGFVGKGCDSFFELLFGAAKAGMVLVPVQWRLAAPEIAQILEDAEVRLLFLAPDQFDKADGFCALPAVKRCIAMGDGSDLPGWEEWRDAASSQTPDIAVDPDDVALQLYTSGTTGTPKGVMLSHANILSGRREGMGAKMPWNEWLEDDVNLVPLPLGHIGGVGWAIVGYFNGATTIVHSEFVPQKVLDALAHDGVSKMFLVPTAIQMLLMMPGVRELEFPRLRYMLYGASPIALDLLREATEVFGCGFAQQYGATETCGTIVYLPPEDHESGGTERMRSAGLPMPGVEIRVVHPISREPLDARDVGEVETRSVANMVGYWKRGDATRETLNADGWLRTGDAGYLDEDGYLYIHDRFKDMICTGAENVYPAEVESAIYGHPAVQEVAVIGVPDAKWGEAVKAVIVPKPGETVTAEDIIAYARERIAGFKVPKSVDFADALPRTASGKVMRRALRDPYWEGRDRAVN</sequence>
<organism evidence="8 9">
    <name type="scientific">Stakelama tenebrarum</name>
    <dbReference type="NCBI Taxonomy" id="2711215"/>
    <lineage>
        <taxon>Bacteria</taxon>
        <taxon>Pseudomonadati</taxon>
        <taxon>Pseudomonadota</taxon>
        <taxon>Alphaproteobacteria</taxon>
        <taxon>Sphingomonadales</taxon>
        <taxon>Sphingomonadaceae</taxon>
        <taxon>Stakelama</taxon>
    </lineage>
</organism>
<dbReference type="InterPro" id="IPR045851">
    <property type="entry name" value="AMP-bd_C_sf"/>
</dbReference>
<dbReference type="NCBIfam" id="NF004837">
    <property type="entry name" value="PRK06187.1"/>
    <property type="match status" value="1"/>
</dbReference>
<gene>
    <name evidence="8" type="ORF">G5C33_15625</name>
</gene>
<keyword evidence="9" id="KW-1185">Reference proteome</keyword>
<evidence type="ECO:0000313" key="9">
    <source>
        <dbReference type="Proteomes" id="UP000501568"/>
    </source>
</evidence>
<feature type="domain" description="AMP-dependent synthetase/ligase" evidence="6">
    <location>
        <begin position="31"/>
        <end position="394"/>
    </location>
</feature>
<dbReference type="Proteomes" id="UP000501568">
    <property type="component" value="Chromosome"/>
</dbReference>
<dbReference type="AlphaFoldDB" id="A0A6G6Y825"/>
<protein>
    <recommendedName>
        <fullName evidence="5">3-methylmercaptopropionyl-CoA ligase</fullName>
        <ecNumber evidence="4">6.2.1.44</ecNumber>
    </recommendedName>
</protein>
<proteinExistence type="inferred from homology"/>
<dbReference type="RefSeq" id="WP_165327997.1">
    <property type="nucleotide sequence ID" value="NZ_CP049109.1"/>
</dbReference>
<dbReference type="Pfam" id="PF13193">
    <property type="entry name" value="AMP-binding_C"/>
    <property type="match status" value="1"/>
</dbReference>
<dbReference type="InterPro" id="IPR025110">
    <property type="entry name" value="AMP-bd_C"/>
</dbReference>
<evidence type="ECO:0000256" key="1">
    <source>
        <dbReference type="ARBA" id="ARBA00006432"/>
    </source>
</evidence>